<organism evidence="1 4">
    <name type="scientific">Parabacteroides distasonis</name>
    <dbReference type="NCBI Taxonomy" id="823"/>
    <lineage>
        <taxon>Bacteria</taxon>
        <taxon>Pseudomonadati</taxon>
        <taxon>Bacteroidota</taxon>
        <taxon>Bacteroidia</taxon>
        <taxon>Bacteroidales</taxon>
        <taxon>Tannerellaceae</taxon>
        <taxon>Parabacteroides</taxon>
    </lineage>
</organism>
<reference evidence="1 4" key="1">
    <citation type="submission" date="2015-09" db="EMBL/GenBank/DDBJ databases">
        <authorList>
            <consortium name="Pathogen Informatics"/>
        </authorList>
    </citation>
    <scope>NUCLEOTIDE SEQUENCE [LARGE SCALE GENOMIC DNA]</scope>
    <source>
        <strain evidence="1 4">2789STDY5834948</strain>
    </source>
</reference>
<protein>
    <submittedName>
        <fullName evidence="1">Uncharacterized protein</fullName>
    </submittedName>
</protein>
<gene>
    <name evidence="1" type="ORF">ERS852560_01385</name>
    <name evidence="3" type="ORF">GKD54_07760</name>
    <name evidence="2" type="ORF">GKD58_11010</name>
</gene>
<evidence type="ECO:0000313" key="6">
    <source>
        <dbReference type="Proteomes" id="UP000471216"/>
    </source>
</evidence>
<reference evidence="5 6" key="2">
    <citation type="journal article" date="2019" name="Nat. Med.">
        <title>A library of human gut bacterial isolates paired with longitudinal multiomics data enables mechanistic microbiome research.</title>
        <authorList>
            <person name="Poyet M."/>
            <person name="Groussin M."/>
            <person name="Gibbons S.M."/>
            <person name="Avila-Pacheco J."/>
            <person name="Jiang X."/>
            <person name="Kearney S.M."/>
            <person name="Perrotta A.R."/>
            <person name="Berdy B."/>
            <person name="Zhao S."/>
            <person name="Lieberman T.D."/>
            <person name="Swanson P.K."/>
            <person name="Smith M."/>
            <person name="Roesemann S."/>
            <person name="Alexander J.E."/>
            <person name="Rich S.A."/>
            <person name="Livny J."/>
            <person name="Vlamakis H."/>
            <person name="Clish C."/>
            <person name="Bullock K."/>
            <person name="Deik A."/>
            <person name="Scott J."/>
            <person name="Pierce K.A."/>
            <person name="Xavier R.J."/>
            <person name="Alm E.J."/>
        </authorList>
    </citation>
    <scope>NUCLEOTIDE SEQUENCE [LARGE SCALE GENOMIC DNA]</scope>
    <source>
        <strain evidence="3 6">BIOML-A10</strain>
        <strain evidence="2 5">BIOML-A11</strain>
    </source>
</reference>
<evidence type="ECO:0000313" key="3">
    <source>
        <dbReference type="EMBL" id="MRZ06113.1"/>
    </source>
</evidence>
<dbReference type="EMBL" id="CZBM01000004">
    <property type="protein sequence ID" value="CUQ08702.1"/>
    <property type="molecule type" value="Genomic_DNA"/>
</dbReference>
<dbReference type="RefSeq" id="WP_070103465.1">
    <property type="nucleotide sequence ID" value="NZ_CZBM01000004.1"/>
</dbReference>
<dbReference type="Proteomes" id="UP000095332">
    <property type="component" value="Unassembled WGS sequence"/>
</dbReference>
<evidence type="ECO:0000313" key="5">
    <source>
        <dbReference type="Proteomes" id="UP000450599"/>
    </source>
</evidence>
<evidence type="ECO:0000313" key="1">
    <source>
        <dbReference type="EMBL" id="CUQ08702.1"/>
    </source>
</evidence>
<dbReference type="EMBL" id="WKMW01000009">
    <property type="protein sequence ID" value="MRY84777.1"/>
    <property type="molecule type" value="Genomic_DNA"/>
</dbReference>
<sequence>MKRGKRKYVSLGIILICMFTCLPDIWGDNGKCENRKIEEIIELMGKNHLDVEAAGEYSLGSVCPGKNLILAADAKGTINHVGIKLFDRRIIADYPSPVYLFVERYLLWVLLMKDEPAIKERLKEDRVLFRFGMKLNDKIYLNLKQSLREIKQDQSFIITTDNSKYAVTWLEDQRPILSISFPIQYELIWGMNKKEAEGQFQDGLKAFLSKERNLPVEALPTEMSLIRDNCYRSEGDFYGLEDITSYRYYTKRADHTYSLIYDRVNPVESVANLFTAYPDSMIKIEITQRMYGGKRELFTVPLTDFISFCRENGCEIFVGIERQDENFMAGTAIMVNRSLGYNHILYFNVDMRIWDNPGSYPVTAQLYAFVPMHNVSSLYGDSNKKQDK</sequence>
<proteinExistence type="predicted"/>
<dbReference type="Proteomes" id="UP000471216">
    <property type="component" value="Unassembled WGS sequence"/>
</dbReference>
<dbReference type="Proteomes" id="UP000450599">
    <property type="component" value="Unassembled WGS sequence"/>
</dbReference>
<dbReference type="EMBL" id="WKMX01000006">
    <property type="protein sequence ID" value="MRZ06113.1"/>
    <property type="molecule type" value="Genomic_DNA"/>
</dbReference>
<name>A0A174TG09_PARDI</name>
<evidence type="ECO:0000313" key="2">
    <source>
        <dbReference type="EMBL" id="MRY84777.1"/>
    </source>
</evidence>
<dbReference type="AlphaFoldDB" id="A0A174TG09"/>
<accession>A0A174TG09</accession>
<evidence type="ECO:0000313" key="4">
    <source>
        <dbReference type="Proteomes" id="UP000095332"/>
    </source>
</evidence>